<sequence>MIPIGYSKKLKSDVDINIVNELESPFSDENVEEKLLLTLDQCFTKNPDELINTTPIELYFNIKGWSNAIRGLIYFSCFWNDEIGYVIKPARKVPNKGFHFQKEEEIVLGKSVKPGDLANSMKIAIEKSKK</sequence>
<dbReference type="EMBL" id="JANIPJ010000004">
    <property type="protein sequence ID" value="MCR2803640.1"/>
    <property type="molecule type" value="Genomic_DNA"/>
</dbReference>
<comment type="caution">
    <text evidence="1">The sequence shown here is derived from an EMBL/GenBank/DDBJ whole genome shotgun (WGS) entry which is preliminary data.</text>
</comment>
<name>A0A9X2MNQ3_9BACL</name>
<evidence type="ECO:0000313" key="1">
    <source>
        <dbReference type="EMBL" id="MCR2803640.1"/>
    </source>
</evidence>
<gene>
    <name evidence="1" type="ORF">NQZ67_07045</name>
</gene>
<keyword evidence="2" id="KW-1185">Reference proteome</keyword>
<protein>
    <submittedName>
        <fullName evidence="1">Uncharacterized protein</fullName>
    </submittedName>
</protein>
<evidence type="ECO:0000313" key="2">
    <source>
        <dbReference type="Proteomes" id="UP001141950"/>
    </source>
</evidence>
<accession>A0A9X2MNQ3</accession>
<dbReference type="AlphaFoldDB" id="A0A9X2MNQ3"/>
<reference evidence="1" key="1">
    <citation type="submission" date="2022-08" db="EMBL/GenBank/DDBJ databases">
        <title>The genomic sequence of strain Paenibacillus sp. SCIV0701.</title>
        <authorList>
            <person name="Zhao H."/>
        </authorList>
    </citation>
    <scope>NUCLEOTIDE SEQUENCE</scope>
    <source>
        <strain evidence="1">SCIV0701</strain>
    </source>
</reference>
<dbReference type="Proteomes" id="UP001141950">
    <property type="component" value="Unassembled WGS sequence"/>
</dbReference>
<dbReference type="RefSeq" id="WP_257444113.1">
    <property type="nucleotide sequence ID" value="NZ_JANIPJ010000004.1"/>
</dbReference>
<proteinExistence type="predicted"/>
<organism evidence="1 2">
    <name type="scientific">Paenibacillus soyae</name>
    <dbReference type="NCBI Taxonomy" id="2969249"/>
    <lineage>
        <taxon>Bacteria</taxon>
        <taxon>Bacillati</taxon>
        <taxon>Bacillota</taxon>
        <taxon>Bacilli</taxon>
        <taxon>Bacillales</taxon>
        <taxon>Paenibacillaceae</taxon>
        <taxon>Paenibacillus</taxon>
    </lineage>
</organism>